<dbReference type="Gene3D" id="2.40.30.170">
    <property type="match status" value="1"/>
</dbReference>
<sequence>MKKIFKNKWLWVLTVLVCILALTALERLEQMEARRNRPDLKPEPLLVEVVPAKFGPISQWILGQGTVRVSRKVSLYFESAGKVTGLGLDINGQVIREGSRVRGPVDGQKFGQLLASLDQRSQIEVCKQAEAALIDAKHQGKAASGDVNKAKNDLDLIRIQYGRSKRLFEKKTLSLAELQKQRNQLLNAKAELEQAVSTLLAAKARINSARAEAENARISLERTSIYAPFDGVIARLNIREGRYFRPDQIDGTTSQALLDSSPITIIDPGSVEVSLQIPYYEASLVKPGQKVVVQLNGMQGRALVSTDQENMLIGTIYSISPLLSSSQRTMRVIARFQQKEIHLMDGMFISCWIQVRHNPSALLAPVGSLLFEDDKPYVFVSREGKAQKRPIRLGILDEKQVEVVKGIEQAEVLVTRGRHLLFEGRRLSHRAPLKERSHD</sequence>
<gene>
    <name evidence="4" type="ORF">X474_10815</name>
</gene>
<feature type="coiled-coil region" evidence="2">
    <location>
        <begin position="168"/>
        <end position="219"/>
    </location>
</feature>
<comment type="similarity">
    <text evidence="1">Belongs to the membrane fusion protein (MFP) (TC 8.A.1) family.</text>
</comment>
<dbReference type="Pfam" id="PF25975">
    <property type="entry name" value="CzcB_C"/>
    <property type="match status" value="1"/>
</dbReference>
<dbReference type="OrthoDB" id="9806939at2"/>
<dbReference type="Gene3D" id="2.40.420.20">
    <property type="match status" value="1"/>
</dbReference>
<accession>A0A0D2JEH4</accession>
<evidence type="ECO:0000259" key="3">
    <source>
        <dbReference type="Pfam" id="PF25975"/>
    </source>
</evidence>
<dbReference type="GO" id="GO:0015562">
    <property type="term" value="F:efflux transmembrane transporter activity"/>
    <property type="evidence" value="ECO:0007669"/>
    <property type="project" value="TreeGrafter"/>
</dbReference>
<dbReference type="GO" id="GO:1990281">
    <property type="term" value="C:efflux pump complex"/>
    <property type="evidence" value="ECO:0007669"/>
    <property type="project" value="TreeGrafter"/>
</dbReference>
<reference evidence="4 5" key="1">
    <citation type="submission" date="2013-11" db="EMBL/GenBank/DDBJ databases">
        <title>Metagenomic analysis of a methanogenic consortium involved in long chain n-alkane degradation.</title>
        <authorList>
            <person name="Davidova I.A."/>
            <person name="Callaghan A.V."/>
            <person name="Wawrik B."/>
            <person name="Pruitt S."/>
            <person name="Marks C."/>
            <person name="Duncan K.E."/>
            <person name="Suflita J.M."/>
        </authorList>
    </citation>
    <scope>NUCLEOTIDE SEQUENCE [LARGE SCALE GENOMIC DNA]</scope>
    <source>
        <strain evidence="4 5">SPR</strain>
    </source>
</reference>
<dbReference type="InParanoid" id="A0A0D2JEH4"/>
<dbReference type="Gene3D" id="2.40.50.100">
    <property type="match status" value="1"/>
</dbReference>
<keyword evidence="5" id="KW-1185">Reference proteome</keyword>
<dbReference type="InterPro" id="IPR006143">
    <property type="entry name" value="RND_pump_MFP"/>
</dbReference>
<organism evidence="4 5">
    <name type="scientific">Dethiosulfatarculus sandiegensis</name>
    <dbReference type="NCBI Taxonomy" id="1429043"/>
    <lineage>
        <taxon>Bacteria</taxon>
        <taxon>Pseudomonadati</taxon>
        <taxon>Thermodesulfobacteriota</taxon>
        <taxon>Desulfarculia</taxon>
        <taxon>Desulfarculales</taxon>
        <taxon>Desulfarculaceae</taxon>
        <taxon>Dethiosulfatarculus</taxon>
    </lineage>
</organism>
<keyword evidence="2" id="KW-0175">Coiled coil</keyword>
<name>A0A0D2JEH4_9BACT</name>
<dbReference type="EMBL" id="AZAC01000013">
    <property type="protein sequence ID" value="KIX14021.1"/>
    <property type="molecule type" value="Genomic_DNA"/>
</dbReference>
<evidence type="ECO:0000256" key="2">
    <source>
        <dbReference type="SAM" id="Coils"/>
    </source>
</evidence>
<evidence type="ECO:0000313" key="4">
    <source>
        <dbReference type="EMBL" id="KIX14021.1"/>
    </source>
</evidence>
<dbReference type="RefSeq" id="WP_044348558.1">
    <property type="nucleotide sequence ID" value="NZ_AZAC01000013.1"/>
</dbReference>
<feature type="domain" description="CzcB-like C-terminal circularly permuted SH3-like" evidence="3">
    <location>
        <begin position="373"/>
        <end position="418"/>
    </location>
</feature>
<comment type="caution">
    <text evidence="4">The sequence shown here is derived from an EMBL/GenBank/DDBJ whole genome shotgun (WGS) entry which is preliminary data.</text>
</comment>
<dbReference type="InterPro" id="IPR058649">
    <property type="entry name" value="CzcB_C"/>
</dbReference>
<dbReference type="PANTHER" id="PTHR30469">
    <property type="entry name" value="MULTIDRUG RESISTANCE PROTEIN MDTA"/>
    <property type="match status" value="1"/>
</dbReference>
<dbReference type="NCBIfam" id="TIGR01730">
    <property type="entry name" value="RND_mfp"/>
    <property type="match status" value="1"/>
</dbReference>
<dbReference type="PANTHER" id="PTHR30469:SF15">
    <property type="entry name" value="HLYD FAMILY OF SECRETION PROTEINS"/>
    <property type="match status" value="1"/>
</dbReference>
<dbReference type="Proteomes" id="UP000032233">
    <property type="component" value="Unassembled WGS sequence"/>
</dbReference>
<evidence type="ECO:0000256" key="1">
    <source>
        <dbReference type="ARBA" id="ARBA00009477"/>
    </source>
</evidence>
<dbReference type="SUPFAM" id="SSF111369">
    <property type="entry name" value="HlyD-like secretion proteins"/>
    <property type="match status" value="1"/>
</dbReference>
<dbReference type="STRING" id="1429043.X474_10815"/>
<proteinExistence type="inferred from homology"/>
<evidence type="ECO:0000313" key="5">
    <source>
        <dbReference type="Proteomes" id="UP000032233"/>
    </source>
</evidence>
<protein>
    <recommendedName>
        <fullName evidence="3">CzcB-like C-terminal circularly permuted SH3-like domain-containing protein</fullName>
    </recommendedName>
</protein>
<dbReference type="AlphaFoldDB" id="A0A0D2JEH4"/>
<dbReference type="Gene3D" id="1.10.287.470">
    <property type="entry name" value="Helix hairpin bin"/>
    <property type="match status" value="1"/>
</dbReference>